<name>A0A1W1HEX4_9BACT</name>
<dbReference type="InterPro" id="IPR025714">
    <property type="entry name" value="Methyltranfer_dom"/>
</dbReference>
<dbReference type="EMBL" id="FWEV01000175">
    <property type="protein sequence ID" value="SLM30973.1"/>
    <property type="molecule type" value="Genomic_DNA"/>
</dbReference>
<proteinExistence type="predicted"/>
<sequence length="285" mass="33395">MTFHPNSDDFKKLKIWNMEKDPFAALEDYQPYKEWVRWLKPSHTWQYLQLVIRRKKMQQSNLDLQKYYKNARIGHTLNRWNYLKQRKAWYIPPLNWEKFASKGCRQIIDIGCGDGDVTNRVAQFVAKQWKKNGFNPKSPLTIEGMDINRSRIANATGFCKSPHSNIHMKFSANNAVEKIPKEDKSVDYTMATGVFEALDNPSADKLIKEMERVTQKGIYVEDPADPFPGGFARKELPEMFLQCGFSKVESRTILSEPFSFLRRLDPCWKEMGMPICKIQIIWAER</sequence>
<evidence type="ECO:0000313" key="2">
    <source>
        <dbReference type="EMBL" id="SLM30973.1"/>
    </source>
</evidence>
<dbReference type="CDD" id="cd02440">
    <property type="entry name" value="AdoMet_MTases"/>
    <property type="match status" value="1"/>
</dbReference>
<dbReference type="RefSeq" id="WP_080809697.1">
    <property type="nucleotide sequence ID" value="NZ_LT828570.1"/>
</dbReference>
<dbReference type="InterPro" id="IPR029063">
    <property type="entry name" value="SAM-dependent_MTases_sf"/>
</dbReference>
<keyword evidence="3" id="KW-1185">Reference proteome</keyword>
<feature type="domain" description="Methyltransferase" evidence="1">
    <location>
        <begin position="106"/>
        <end position="224"/>
    </location>
</feature>
<gene>
    <name evidence="2" type="ORF">MTBBW1_2560014</name>
</gene>
<dbReference type="Gene3D" id="3.40.50.150">
    <property type="entry name" value="Vaccinia Virus protein VP39"/>
    <property type="match status" value="1"/>
</dbReference>
<organism evidence="2 3">
    <name type="scientific">Desulfamplus magnetovallimortis</name>
    <dbReference type="NCBI Taxonomy" id="1246637"/>
    <lineage>
        <taxon>Bacteria</taxon>
        <taxon>Pseudomonadati</taxon>
        <taxon>Thermodesulfobacteriota</taxon>
        <taxon>Desulfobacteria</taxon>
        <taxon>Desulfobacterales</taxon>
        <taxon>Desulfobacteraceae</taxon>
        <taxon>Desulfamplus</taxon>
    </lineage>
</organism>
<dbReference type="SUPFAM" id="SSF53335">
    <property type="entry name" value="S-adenosyl-L-methionine-dependent methyltransferases"/>
    <property type="match status" value="1"/>
</dbReference>
<dbReference type="Proteomes" id="UP000191931">
    <property type="component" value="Unassembled WGS sequence"/>
</dbReference>
<accession>A0A1W1HEX4</accession>
<dbReference type="AlphaFoldDB" id="A0A1W1HEX4"/>
<reference evidence="2 3" key="1">
    <citation type="submission" date="2017-03" db="EMBL/GenBank/DDBJ databases">
        <authorList>
            <person name="Afonso C.L."/>
            <person name="Miller P.J."/>
            <person name="Scott M.A."/>
            <person name="Spackman E."/>
            <person name="Goraichik I."/>
            <person name="Dimitrov K.M."/>
            <person name="Suarez D.L."/>
            <person name="Swayne D.E."/>
        </authorList>
    </citation>
    <scope>NUCLEOTIDE SEQUENCE [LARGE SCALE GENOMIC DNA]</scope>
    <source>
        <strain evidence="2">PRJEB14757</strain>
    </source>
</reference>
<evidence type="ECO:0000259" key="1">
    <source>
        <dbReference type="Pfam" id="PF13847"/>
    </source>
</evidence>
<protein>
    <recommendedName>
        <fullName evidence="1">Methyltransferase domain-containing protein</fullName>
    </recommendedName>
</protein>
<dbReference type="Pfam" id="PF13847">
    <property type="entry name" value="Methyltransf_31"/>
    <property type="match status" value="1"/>
</dbReference>
<dbReference type="STRING" id="1246637.MTBBW1_2560014"/>
<evidence type="ECO:0000313" key="3">
    <source>
        <dbReference type="Proteomes" id="UP000191931"/>
    </source>
</evidence>
<dbReference type="OrthoDB" id="9811747at2"/>